<protein>
    <submittedName>
        <fullName evidence="2">Uncharacterized protein</fullName>
    </submittedName>
</protein>
<dbReference type="Proteomes" id="UP000324800">
    <property type="component" value="Unassembled WGS sequence"/>
</dbReference>
<feature type="non-terminal residue" evidence="2">
    <location>
        <position position="1"/>
    </location>
</feature>
<name>A0A5J4VF76_9EUKA</name>
<feature type="compositionally biased region" description="Basic and acidic residues" evidence="1">
    <location>
        <begin position="205"/>
        <end position="222"/>
    </location>
</feature>
<sequence>ADGIDKDRSDPESAGESGSRGALNADRYNKDQQDKDRDKDKDTNTNRHQSPTPSRLSMGRSEGAKSEGIRSDGGQFDWEDDNPQDKESQGDAVYGFGDQFNEKFMGVDQYGDEIEYDGRASTAHLSNNNLNIGNQNQNQNVGSGQGQGIKNINEKQSVNDVVDESKTPDSQGSKDTKDTNGIGRKKKKIDQEKEKENNKNNNKTKIAERSDSRNSKNSHNNDNKPVSSPNPIPITGSPHADHPTTPGSDHRRQIRHTSKPPLPPQVKQQEKIISDKEKQLTTLYNDNITQVGNNEQRAINAAAGIIQANNTIIDPNDKNNLNTKKGLIIHPAPVVPWQTGDTMNVSIWPNLLGNEDLKKWRQMTGDRERERAKENDRLDQEEELKLLAKYDGMTDEQIDQERERDRELYTNTSIYYKWRRKGGAGIRNPRAVIPLILPTNTTNRGKAKEKEKDKVGTDRGMRIKEYVRSGLQHILLYE</sequence>
<gene>
    <name evidence="2" type="ORF">EZS28_023449</name>
</gene>
<feature type="compositionally biased region" description="Basic and acidic residues" evidence="1">
    <location>
        <begin position="163"/>
        <end position="178"/>
    </location>
</feature>
<comment type="caution">
    <text evidence="2">The sequence shown here is derived from an EMBL/GenBank/DDBJ whole genome shotgun (WGS) entry which is preliminary data.</text>
</comment>
<accession>A0A5J4VF76</accession>
<organism evidence="2 3">
    <name type="scientific">Streblomastix strix</name>
    <dbReference type="NCBI Taxonomy" id="222440"/>
    <lineage>
        <taxon>Eukaryota</taxon>
        <taxon>Metamonada</taxon>
        <taxon>Preaxostyla</taxon>
        <taxon>Oxymonadida</taxon>
        <taxon>Streblomastigidae</taxon>
        <taxon>Streblomastix</taxon>
    </lineage>
</organism>
<feature type="compositionally biased region" description="Low complexity" evidence="1">
    <location>
        <begin position="125"/>
        <end position="142"/>
    </location>
</feature>
<evidence type="ECO:0000313" key="3">
    <source>
        <dbReference type="Proteomes" id="UP000324800"/>
    </source>
</evidence>
<feature type="region of interest" description="Disordered" evidence="1">
    <location>
        <begin position="124"/>
        <end position="268"/>
    </location>
</feature>
<feature type="compositionally biased region" description="Basic and acidic residues" evidence="1">
    <location>
        <begin position="27"/>
        <end position="45"/>
    </location>
</feature>
<feature type="compositionally biased region" description="Basic and acidic residues" evidence="1">
    <location>
        <begin position="189"/>
        <end position="198"/>
    </location>
</feature>
<evidence type="ECO:0000313" key="2">
    <source>
        <dbReference type="EMBL" id="KAA6381026.1"/>
    </source>
</evidence>
<dbReference type="AlphaFoldDB" id="A0A5J4VF76"/>
<reference evidence="2 3" key="1">
    <citation type="submission" date="2019-03" db="EMBL/GenBank/DDBJ databases">
        <title>Single cell metagenomics reveals metabolic interactions within the superorganism composed of flagellate Streblomastix strix and complex community of Bacteroidetes bacteria on its surface.</title>
        <authorList>
            <person name="Treitli S.C."/>
            <person name="Kolisko M."/>
            <person name="Husnik F."/>
            <person name="Keeling P."/>
            <person name="Hampl V."/>
        </authorList>
    </citation>
    <scope>NUCLEOTIDE SEQUENCE [LARGE SCALE GENOMIC DNA]</scope>
    <source>
        <strain evidence="2">ST1C</strain>
    </source>
</reference>
<evidence type="ECO:0000256" key="1">
    <source>
        <dbReference type="SAM" id="MobiDB-lite"/>
    </source>
</evidence>
<feature type="compositionally biased region" description="Basic and acidic residues" evidence="1">
    <location>
        <begin position="1"/>
        <end position="11"/>
    </location>
</feature>
<feature type="region of interest" description="Disordered" evidence="1">
    <location>
        <begin position="1"/>
        <end position="97"/>
    </location>
</feature>
<proteinExistence type="predicted"/>
<dbReference type="EMBL" id="SNRW01007570">
    <property type="protein sequence ID" value="KAA6381026.1"/>
    <property type="molecule type" value="Genomic_DNA"/>
</dbReference>